<dbReference type="EMBL" id="PGXC01000062">
    <property type="protein sequence ID" value="PKK88151.1"/>
    <property type="molecule type" value="Genomic_DNA"/>
</dbReference>
<evidence type="ECO:0000259" key="5">
    <source>
        <dbReference type="Pfam" id="PF00588"/>
    </source>
</evidence>
<keyword evidence="3" id="KW-0808">Transferase</keyword>
<dbReference type="GO" id="GO:0005829">
    <property type="term" value="C:cytosol"/>
    <property type="evidence" value="ECO:0007669"/>
    <property type="project" value="TreeGrafter"/>
</dbReference>
<dbReference type="GO" id="GO:0002128">
    <property type="term" value="P:tRNA nucleoside ribose methylation"/>
    <property type="evidence" value="ECO:0007669"/>
    <property type="project" value="TreeGrafter"/>
</dbReference>
<dbReference type="GO" id="GO:0008173">
    <property type="term" value="F:RNA methyltransferase activity"/>
    <property type="evidence" value="ECO:0007669"/>
    <property type="project" value="InterPro"/>
</dbReference>
<dbReference type="Proteomes" id="UP000233256">
    <property type="component" value="Unassembled WGS sequence"/>
</dbReference>
<evidence type="ECO:0000256" key="1">
    <source>
        <dbReference type="ARBA" id="ARBA00007228"/>
    </source>
</evidence>
<dbReference type="Gene3D" id="3.40.1280.10">
    <property type="match status" value="1"/>
</dbReference>
<sequence>MKIILVRPMFSGNVGSVCRLARNFSCTGVRLVNSSPLDWEVVNKFAVKAMHTADEITLHQSLAQAVADCTMVIGTTARTWGDRDRTMDLESFSLPHDPPQSADDTALVFGSEENGLTNDELALCHYLVTVPTSPEQPSMNLSHAVAVVSARFASLFSDINHDQGHFKTAKTRSRAKSGELEDLIQHLHCYLDDIRYLNPQNPEHIMKDIREVIFRAGLTSRQVRMVRGIISKSARMSGFTEKNKK</sequence>
<dbReference type="PIRSF" id="PIRSF004808">
    <property type="entry name" value="LasT"/>
    <property type="match status" value="1"/>
</dbReference>
<reference evidence="6 7" key="1">
    <citation type="journal article" date="2017" name="ISME J.">
        <title>Potential for microbial H2 and metal transformations associated with novel bacteria and archaea in deep terrestrial subsurface sediments.</title>
        <authorList>
            <person name="Hernsdorf A.W."/>
            <person name="Amano Y."/>
            <person name="Miyakawa K."/>
            <person name="Ise K."/>
            <person name="Suzuki Y."/>
            <person name="Anantharaman K."/>
            <person name="Probst A."/>
            <person name="Burstein D."/>
            <person name="Thomas B.C."/>
            <person name="Banfield J.F."/>
        </authorList>
    </citation>
    <scope>NUCLEOTIDE SEQUENCE [LARGE SCALE GENOMIC DNA]</scope>
    <source>
        <strain evidence="6">HGW-Wallbacteria-1</strain>
    </source>
</reference>
<evidence type="ECO:0000256" key="2">
    <source>
        <dbReference type="ARBA" id="ARBA00022603"/>
    </source>
</evidence>
<dbReference type="PANTHER" id="PTHR42786:SF2">
    <property type="entry name" value="TRNA (CYTIDINE_URIDINE-2'-O-)-METHYLTRANSFERASE TRMJ"/>
    <property type="match status" value="1"/>
</dbReference>
<dbReference type="PANTHER" id="PTHR42786">
    <property type="entry name" value="TRNA/RRNA METHYLTRANSFERASE"/>
    <property type="match status" value="1"/>
</dbReference>
<accession>A0A2N1PII1</accession>
<evidence type="ECO:0000256" key="3">
    <source>
        <dbReference type="ARBA" id="ARBA00022679"/>
    </source>
</evidence>
<dbReference type="Gene3D" id="1.10.8.590">
    <property type="match status" value="1"/>
</dbReference>
<name>A0A2N1PII1_9BACT</name>
<dbReference type="InterPro" id="IPR029028">
    <property type="entry name" value="Alpha/beta_knot_MTases"/>
</dbReference>
<dbReference type="SUPFAM" id="SSF75217">
    <property type="entry name" value="alpha/beta knot"/>
    <property type="match status" value="1"/>
</dbReference>
<proteinExistence type="inferred from homology"/>
<feature type="domain" description="tRNA/rRNA methyltransferase SpoU type" evidence="5">
    <location>
        <begin position="2"/>
        <end position="148"/>
    </location>
</feature>
<dbReference type="Pfam" id="PF00588">
    <property type="entry name" value="SpoU_methylase"/>
    <property type="match status" value="1"/>
</dbReference>
<keyword evidence="4" id="KW-0949">S-adenosyl-L-methionine</keyword>
<dbReference type="CDD" id="cd18093">
    <property type="entry name" value="SpoU-like_TrmJ"/>
    <property type="match status" value="1"/>
</dbReference>
<keyword evidence="2" id="KW-0489">Methyltransferase</keyword>
<dbReference type="AlphaFoldDB" id="A0A2N1PII1"/>
<comment type="caution">
    <text evidence="6">The sequence shown here is derived from an EMBL/GenBank/DDBJ whole genome shotgun (WGS) entry which is preliminary data.</text>
</comment>
<dbReference type="InterPro" id="IPR001537">
    <property type="entry name" value="SpoU_MeTrfase"/>
</dbReference>
<evidence type="ECO:0000313" key="6">
    <source>
        <dbReference type="EMBL" id="PKK88151.1"/>
    </source>
</evidence>
<evidence type="ECO:0000256" key="4">
    <source>
        <dbReference type="ARBA" id="ARBA00022691"/>
    </source>
</evidence>
<dbReference type="InterPro" id="IPR029026">
    <property type="entry name" value="tRNA_m1G_MTases_N"/>
</dbReference>
<comment type="similarity">
    <text evidence="1">Belongs to the class IV-like SAM-binding methyltransferase superfamily. RNA methyltransferase TrmH family.</text>
</comment>
<dbReference type="InterPro" id="IPR004384">
    <property type="entry name" value="RNA_MeTrfase_TrmJ/LasT"/>
</dbReference>
<protein>
    <recommendedName>
        <fullName evidence="5">tRNA/rRNA methyltransferase SpoU type domain-containing protein</fullName>
    </recommendedName>
</protein>
<evidence type="ECO:0000313" key="7">
    <source>
        <dbReference type="Proteomes" id="UP000233256"/>
    </source>
</evidence>
<dbReference type="GO" id="GO:0003723">
    <property type="term" value="F:RNA binding"/>
    <property type="evidence" value="ECO:0007669"/>
    <property type="project" value="InterPro"/>
</dbReference>
<gene>
    <name evidence="6" type="ORF">CVV64_20080</name>
</gene>
<organism evidence="6 7">
    <name type="scientific">Candidatus Wallbacteria bacterium HGW-Wallbacteria-1</name>
    <dbReference type="NCBI Taxonomy" id="2013854"/>
    <lineage>
        <taxon>Bacteria</taxon>
        <taxon>Candidatus Walliibacteriota</taxon>
    </lineage>
</organism>